<dbReference type="Pfam" id="PF09357">
    <property type="entry name" value="RteC"/>
    <property type="match status" value="1"/>
</dbReference>
<evidence type="ECO:0000313" key="2">
    <source>
        <dbReference type="Proteomes" id="UP000182057"/>
    </source>
</evidence>
<organism evidence="1 2">
    <name type="scientific">Tannerella forsythia</name>
    <name type="common">Bacteroides forsythus</name>
    <dbReference type="NCBI Taxonomy" id="28112"/>
    <lineage>
        <taxon>Bacteria</taxon>
        <taxon>Pseudomonadati</taxon>
        <taxon>Bacteroidota</taxon>
        <taxon>Bacteroidia</taxon>
        <taxon>Bacteroidales</taxon>
        <taxon>Tannerellaceae</taxon>
        <taxon>Tannerella</taxon>
    </lineage>
</organism>
<dbReference type="InterPro" id="IPR018534">
    <property type="entry name" value="Tet_reg_excision_RteC"/>
</dbReference>
<dbReference type="Proteomes" id="UP000182057">
    <property type="component" value="Unassembled WGS sequence"/>
</dbReference>
<gene>
    <name evidence="1" type="ORF">TFUB20_00417</name>
</gene>
<reference evidence="1 2" key="1">
    <citation type="submission" date="2016-09" db="EMBL/GenBank/DDBJ databases">
        <authorList>
            <person name="Capua I."/>
            <person name="De Benedictis P."/>
            <person name="Joannis T."/>
            <person name="Lombin L.H."/>
            <person name="Cattoli G."/>
        </authorList>
    </citation>
    <scope>NUCLEOTIDE SEQUENCE [LARGE SCALE GENOMIC DNA]</scope>
    <source>
        <strain evidence="1 2">UB20</strain>
    </source>
</reference>
<name>A0A1D3UES5_TANFO</name>
<evidence type="ECO:0000313" key="1">
    <source>
        <dbReference type="EMBL" id="SCQ18642.1"/>
    </source>
</evidence>
<proteinExistence type="predicted"/>
<sequence length="199" mass="23087">MIMLRLTQTEDFKTINSSCSTKEQVQKASENFMKRIITLCDAEDNAISLFRILRYTRFRLQTLQEKYLMDGEGKNVLELLSVIDTELELLKVRMQGLLPALPVKPAKKLRWTGKATDLVELLYALDTCDCINNGEIGVEELADALSEIFGVEIKNCYNVYMNIKRRKDDSRTYFLDELREKLNKRMVESDLKGGKFKKR</sequence>
<dbReference type="EMBL" id="FMMM01000019">
    <property type="protein sequence ID" value="SCQ18642.1"/>
    <property type="molecule type" value="Genomic_DNA"/>
</dbReference>
<accession>A0A1D3UES5</accession>
<dbReference type="AlphaFoldDB" id="A0A1D3UES5"/>
<protein>
    <submittedName>
        <fullName evidence="1">RteC protein</fullName>
    </submittedName>
</protein>